<comment type="function">
    <text evidence="13 14">Phosphoribosylformylglycinamidine synthase involved in the purines biosynthetic pathway. Catalyzes the ATP-dependent conversion of formylglycinamide ribonucleotide (FGAR) and glutamine to yield formylglycinamidine ribonucleotide (FGAM) and glutamate.</text>
</comment>
<keyword evidence="8 14" id="KW-0658">Purine biosynthesis</keyword>
<dbReference type="InterPro" id="IPR036921">
    <property type="entry name" value="PurM-like_N_sf"/>
</dbReference>
<keyword evidence="9 14" id="KW-0067">ATP-binding</keyword>
<dbReference type="PANTHER" id="PTHR10099:SF1">
    <property type="entry name" value="PHOSPHORIBOSYLFORMYLGLYCINAMIDINE SYNTHASE"/>
    <property type="match status" value="1"/>
</dbReference>
<feature type="binding site" evidence="14">
    <location>
        <position position="761"/>
    </location>
    <ligand>
        <name>Mg(2+)</name>
        <dbReference type="ChEBI" id="CHEBI:18420"/>
    </ligand>
</feature>
<feature type="domain" description="PurM-like C-terminal" evidence="15">
    <location>
        <begin position="474"/>
        <end position="630"/>
    </location>
</feature>
<dbReference type="InterPro" id="IPR010918">
    <property type="entry name" value="PurM-like_C_dom"/>
</dbReference>
<evidence type="ECO:0000259" key="16">
    <source>
        <dbReference type="Pfam" id="PF18072"/>
    </source>
</evidence>
<reference evidence="19 20" key="1">
    <citation type="journal article" date="2018" name="Int. J. Syst. Evol. Microbiol.">
        <title>Parvibium lacunae gen. nov., sp. nov., a new member of the family Alcaligenaceae isolated from a freshwater pond.</title>
        <authorList>
            <person name="Chen W.M."/>
            <person name="Xie P.B."/>
            <person name="Hsu M.Y."/>
            <person name="Sheu S.Y."/>
        </authorList>
    </citation>
    <scope>NUCLEOTIDE SEQUENCE [LARGE SCALE GENOMIC DNA]</scope>
    <source>
        <strain evidence="19 20">KMB9</strain>
    </source>
</reference>
<dbReference type="GO" id="GO:0006189">
    <property type="term" value="P:'de novo' IMP biosynthetic process"/>
    <property type="evidence" value="ECO:0007669"/>
    <property type="project" value="UniProtKB-UniRule"/>
</dbReference>
<feature type="active site" evidence="14">
    <location>
        <position position="1328"/>
    </location>
</feature>
<dbReference type="InterPro" id="IPR040707">
    <property type="entry name" value="FGAR-AT_N"/>
</dbReference>
<feature type="binding site" evidence="14">
    <location>
        <position position="765"/>
    </location>
    <ligand>
        <name>Mg(2+)</name>
        <dbReference type="ChEBI" id="CHEBI:18420"/>
    </ligand>
</feature>
<comment type="catalytic activity">
    <reaction evidence="12 14">
        <text>N(2)-formyl-N(1)-(5-phospho-beta-D-ribosyl)glycinamide + L-glutamine + ATP + H2O = 2-formamido-N(1)-(5-O-phospho-beta-D-ribosyl)acetamidine + L-glutamate + ADP + phosphate + H(+)</text>
        <dbReference type="Rhea" id="RHEA:17129"/>
        <dbReference type="ChEBI" id="CHEBI:15377"/>
        <dbReference type="ChEBI" id="CHEBI:15378"/>
        <dbReference type="ChEBI" id="CHEBI:29985"/>
        <dbReference type="ChEBI" id="CHEBI:30616"/>
        <dbReference type="ChEBI" id="CHEBI:43474"/>
        <dbReference type="ChEBI" id="CHEBI:58359"/>
        <dbReference type="ChEBI" id="CHEBI:147286"/>
        <dbReference type="ChEBI" id="CHEBI:147287"/>
        <dbReference type="ChEBI" id="CHEBI:456216"/>
        <dbReference type="EC" id="6.3.5.3"/>
    </reaction>
</comment>
<name>A0A368L8D8_9BURK</name>
<dbReference type="Gene3D" id="3.40.50.880">
    <property type="match status" value="1"/>
</dbReference>
<dbReference type="InterPro" id="IPR055181">
    <property type="entry name" value="FGAR-AT_PurM_N-like"/>
</dbReference>
<feature type="active site" evidence="14">
    <location>
        <position position="1326"/>
    </location>
</feature>
<keyword evidence="20" id="KW-1185">Reference proteome</keyword>
<proteinExistence type="inferred from homology"/>
<feature type="binding site" evidence="14">
    <location>
        <position position="931"/>
    </location>
    <ligand>
        <name>Mg(2+)</name>
        <dbReference type="ChEBI" id="CHEBI:18420"/>
    </ligand>
</feature>
<feature type="domain" description="FGAR-AT PurM N-terminal-like" evidence="18">
    <location>
        <begin position="691"/>
        <end position="852"/>
    </location>
</feature>
<dbReference type="GO" id="GO:0046872">
    <property type="term" value="F:metal ion binding"/>
    <property type="evidence" value="ECO:0007669"/>
    <property type="project" value="UniProtKB-KW"/>
</dbReference>
<dbReference type="InterPro" id="IPR036676">
    <property type="entry name" value="PurM-like_C_sf"/>
</dbReference>
<dbReference type="FunFam" id="1.10.8.750:FF:000002">
    <property type="entry name" value="Phosphoribosylformylglycinamidine synthase"/>
    <property type="match status" value="1"/>
</dbReference>
<keyword evidence="10 14" id="KW-0460">Magnesium</keyword>
<dbReference type="NCBIfam" id="NF003672">
    <property type="entry name" value="PRK05297.1"/>
    <property type="match status" value="1"/>
</dbReference>
<comment type="similarity">
    <text evidence="3 14">In the N-terminal section; belongs to the FGAMS family.</text>
</comment>
<keyword evidence="11 14" id="KW-0315">Glutamine amidotransferase</keyword>
<keyword evidence="7 14" id="KW-0547">Nucleotide-binding</keyword>
<dbReference type="Gene3D" id="1.10.8.750">
    <property type="entry name" value="Phosphoribosylformylglycinamidine synthase, linker domain"/>
    <property type="match status" value="1"/>
</dbReference>
<accession>A0A368L8D8</accession>
<evidence type="ECO:0000259" key="17">
    <source>
        <dbReference type="Pfam" id="PF18076"/>
    </source>
</evidence>
<evidence type="ECO:0000256" key="12">
    <source>
        <dbReference type="ARBA" id="ARBA00052585"/>
    </source>
</evidence>
<evidence type="ECO:0000256" key="5">
    <source>
        <dbReference type="ARBA" id="ARBA00022598"/>
    </source>
</evidence>
<dbReference type="OrthoDB" id="9804441at2"/>
<evidence type="ECO:0000259" key="15">
    <source>
        <dbReference type="Pfam" id="PF02769"/>
    </source>
</evidence>
<evidence type="ECO:0000256" key="14">
    <source>
        <dbReference type="HAMAP-Rule" id="MF_00419"/>
    </source>
</evidence>
<dbReference type="InterPro" id="IPR029062">
    <property type="entry name" value="Class_I_gatase-like"/>
</dbReference>
<feature type="domain" description="PurM-like C-terminal" evidence="15">
    <location>
        <begin position="876"/>
        <end position="1027"/>
    </location>
</feature>
<dbReference type="RefSeq" id="WP_114402062.1">
    <property type="nucleotide sequence ID" value="NZ_QPGB01000001.1"/>
</dbReference>
<dbReference type="Proteomes" id="UP000252357">
    <property type="component" value="Unassembled WGS sequence"/>
</dbReference>
<dbReference type="Gene3D" id="3.30.1330.10">
    <property type="entry name" value="PurM-like, N-terminal domain"/>
    <property type="match status" value="2"/>
</dbReference>
<dbReference type="Pfam" id="PF18072">
    <property type="entry name" value="FGAR-AT_linker"/>
    <property type="match status" value="1"/>
</dbReference>
<keyword evidence="5 14" id="KW-0436">Ligase</keyword>
<organism evidence="19 20">
    <name type="scientific">Parvibium lacunae</name>
    <dbReference type="NCBI Taxonomy" id="1888893"/>
    <lineage>
        <taxon>Bacteria</taxon>
        <taxon>Pseudomonadati</taxon>
        <taxon>Pseudomonadota</taxon>
        <taxon>Betaproteobacteria</taxon>
        <taxon>Burkholderiales</taxon>
        <taxon>Alcaligenaceae</taxon>
        <taxon>Parvibium</taxon>
    </lineage>
</organism>
<evidence type="ECO:0000256" key="10">
    <source>
        <dbReference type="ARBA" id="ARBA00022842"/>
    </source>
</evidence>
<dbReference type="FunFam" id="3.30.1330.10:FF:000002">
    <property type="entry name" value="Phosphoribosylformylglycinamidine synthase"/>
    <property type="match status" value="1"/>
</dbReference>
<dbReference type="UniPathway" id="UPA00074">
    <property type="reaction ID" value="UER00128"/>
</dbReference>
<dbReference type="SUPFAM" id="SSF56042">
    <property type="entry name" value="PurM C-terminal domain-like"/>
    <property type="match status" value="2"/>
</dbReference>
<dbReference type="FunFam" id="3.30.1330.10:FF:000005">
    <property type="entry name" value="Phosphoribosylformylglycinamidine synthase"/>
    <property type="match status" value="1"/>
</dbReference>
<feature type="active site" description="Nucleophile" evidence="14">
    <location>
        <position position="1205"/>
    </location>
</feature>
<feature type="binding site" evidence="14">
    <location>
        <position position="721"/>
    </location>
    <ligand>
        <name>ATP</name>
        <dbReference type="ChEBI" id="CHEBI:30616"/>
    </ligand>
</feature>
<keyword evidence="4 14" id="KW-0963">Cytoplasm</keyword>
<dbReference type="PANTHER" id="PTHR10099">
    <property type="entry name" value="PHOSPHORIBOSYLFORMYLGLYCINAMIDINE SYNTHASE"/>
    <property type="match status" value="1"/>
</dbReference>
<evidence type="ECO:0000256" key="6">
    <source>
        <dbReference type="ARBA" id="ARBA00022723"/>
    </source>
</evidence>
<comment type="subunit">
    <text evidence="14">Monomer.</text>
</comment>
<comment type="caution">
    <text evidence="19">The sequence shown here is derived from an EMBL/GenBank/DDBJ whole genome shotgun (WGS) entry which is preliminary data.</text>
</comment>
<evidence type="ECO:0000256" key="7">
    <source>
        <dbReference type="ARBA" id="ARBA00022741"/>
    </source>
</evidence>
<dbReference type="SMART" id="SM01211">
    <property type="entry name" value="GATase_5"/>
    <property type="match status" value="1"/>
</dbReference>
<comment type="pathway">
    <text evidence="2 14">Purine metabolism; IMP biosynthesis via de novo pathway; 5-amino-1-(5-phospho-D-ribosyl)imidazole from N(2)-formyl-N(1)-(5-phospho-D-ribosyl)glycinamide: step 1/2.</text>
</comment>
<comment type="caution">
    <text evidence="14">Lacks conserved residue(s) required for the propagation of feature annotation.</text>
</comment>
<dbReference type="Pfam" id="PF18076">
    <property type="entry name" value="FGAR-AT_N"/>
    <property type="match status" value="1"/>
</dbReference>
<dbReference type="HAMAP" id="MF_00419">
    <property type="entry name" value="PurL_1"/>
    <property type="match status" value="1"/>
</dbReference>
<dbReference type="GO" id="GO:0005737">
    <property type="term" value="C:cytoplasm"/>
    <property type="evidence" value="ECO:0007669"/>
    <property type="project" value="UniProtKB-SubCell"/>
</dbReference>
<evidence type="ECO:0000313" key="19">
    <source>
        <dbReference type="EMBL" id="RCS59913.1"/>
    </source>
</evidence>
<gene>
    <name evidence="14" type="primary">purL</name>
    <name evidence="19" type="ORF">DU000_01835</name>
</gene>
<feature type="domain" description="Phosphoribosylformylglycinamidine synthase N-terminal" evidence="17">
    <location>
        <begin position="47"/>
        <end position="183"/>
    </location>
</feature>
<dbReference type="InterPro" id="IPR041609">
    <property type="entry name" value="PurL_linker"/>
</dbReference>
<dbReference type="EMBL" id="QPGB01000001">
    <property type="protein sequence ID" value="RCS59913.1"/>
    <property type="molecule type" value="Genomic_DNA"/>
</dbReference>
<feature type="binding site" evidence="14">
    <location>
        <position position="933"/>
    </location>
    <ligand>
        <name>ATP</name>
        <dbReference type="ChEBI" id="CHEBI:30616"/>
    </ligand>
</feature>
<evidence type="ECO:0000259" key="18">
    <source>
        <dbReference type="Pfam" id="PF22689"/>
    </source>
</evidence>
<dbReference type="PROSITE" id="PS51273">
    <property type="entry name" value="GATASE_TYPE_1"/>
    <property type="match status" value="1"/>
</dbReference>
<feature type="binding site" evidence="14">
    <location>
        <position position="722"/>
    </location>
    <ligand>
        <name>Mg(2+)</name>
        <dbReference type="ChEBI" id="CHEBI:18420"/>
    </ligand>
</feature>
<dbReference type="InterPro" id="IPR010073">
    <property type="entry name" value="PurL_large"/>
</dbReference>
<dbReference type="EC" id="6.3.5.3" evidence="14"/>
<comment type="subcellular location">
    <subcellularLocation>
        <location evidence="1 14">Cytoplasm</location>
    </subcellularLocation>
</comment>
<dbReference type="FunFam" id="3.40.50.880:FF:000008">
    <property type="entry name" value="Phosphoribosylformylglycinamidine synthase"/>
    <property type="match status" value="1"/>
</dbReference>
<evidence type="ECO:0000256" key="8">
    <source>
        <dbReference type="ARBA" id="ARBA00022755"/>
    </source>
</evidence>
<dbReference type="Gene3D" id="3.90.650.10">
    <property type="entry name" value="PurM-like C-terminal domain"/>
    <property type="match status" value="2"/>
</dbReference>
<dbReference type="InterPro" id="IPR036604">
    <property type="entry name" value="PurS-like_sf"/>
</dbReference>
<evidence type="ECO:0000256" key="1">
    <source>
        <dbReference type="ARBA" id="ARBA00004496"/>
    </source>
</evidence>
<dbReference type="Pfam" id="PF13507">
    <property type="entry name" value="GATase_5"/>
    <property type="match status" value="1"/>
</dbReference>
<dbReference type="Pfam" id="PF22689">
    <property type="entry name" value="FGAR-AT_PurM_N-like"/>
    <property type="match status" value="1"/>
</dbReference>
<dbReference type="SUPFAM" id="SSF82697">
    <property type="entry name" value="PurS-like"/>
    <property type="match status" value="1"/>
</dbReference>
<protein>
    <recommendedName>
        <fullName evidence="14">Phosphoribosylformylglycinamidine synthase</fullName>
        <shortName evidence="14">FGAM synthase</shortName>
        <shortName evidence="14">FGAMS</shortName>
        <ecNumber evidence="14">6.3.5.3</ecNumber>
    </recommendedName>
    <alternativeName>
        <fullName evidence="14">Formylglycinamide ribonucleotide amidotransferase</fullName>
        <shortName evidence="14">FGAR amidotransferase</shortName>
        <shortName evidence="14">FGAR-AT</shortName>
    </alternativeName>
</protein>
<dbReference type="SUPFAM" id="SSF52317">
    <property type="entry name" value="Class I glutamine amidotransferase-like"/>
    <property type="match status" value="1"/>
</dbReference>
<evidence type="ECO:0000256" key="3">
    <source>
        <dbReference type="ARBA" id="ARBA00008608"/>
    </source>
</evidence>
<dbReference type="GO" id="GO:0005524">
    <property type="term" value="F:ATP binding"/>
    <property type="evidence" value="ECO:0007669"/>
    <property type="project" value="UniProtKB-UniRule"/>
</dbReference>
<evidence type="ECO:0000256" key="13">
    <source>
        <dbReference type="ARBA" id="ARBA00057317"/>
    </source>
</evidence>
<evidence type="ECO:0000256" key="11">
    <source>
        <dbReference type="ARBA" id="ARBA00022962"/>
    </source>
</evidence>
<feature type="binding site" evidence="14">
    <location>
        <begin position="341"/>
        <end position="352"/>
    </location>
    <ligand>
        <name>ATP</name>
        <dbReference type="ChEBI" id="CHEBI:30616"/>
    </ligand>
</feature>
<dbReference type="NCBIfam" id="TIGR01735">
    <property type="entry name" value="FGAM_synt"/>
    <property type="match status" value="1"/>
</dbReference>
<dbReference type="GO" id="GO:0004642">
    <property type="term" value="F:phosphoribosylformylglycinamidine synthase activity"/>
    <property type="evidence" value="ECO:0007669"/>
    <property type="project" value="UniProtKB-UniRule"/>
</dbReference>
<dbReference type="SUPFAM" id="SSF55326">
    <property type="entry name" value="PurM N-terminal domain-like"/>
    <property type="match status" value="2"/>
</dbReference>
<evidence type="ECO:0000256" key="9">
    <source>
        <dbReference type="ARBA" id="ARBA00022840"/>
    </source>
</evidence>
<feature type="domain" description="Phosphoribosylformylglycinamidine synthase linker" evidence="16">
    <location>
        <begin position="204"/>
        <end position="253"/>
    </location>
</feature>
<sequence length="1361" mass="147093">MTSTDSSSAFILAGARALSPFRCERLLKQIASQNADVAHKIADIQARYVHFVWSSAPLFGNELTTLQALLQYGDPAIDLAQAEKVWVVPRLGTISPWASKATDIAHNAGLAKIKRIERGMEVSIALKGGLTGALNAVTKVVTKGLLGKPTSLSEAEWQVVYGAIHDRMIENVLPVDTDPQTLFKELPPQPLATVPLLEEGSAALVKANTELGLALSDDEIDYLNTAFTQAGRNPTDVELMMFAQANSEHCRHKIFNADWTIDGVDQDKSLFAMIRNTHQLTPQYSVVAYSDNSAVMEGCEAQRFYPRAEQGQQYAASQELTHTLMKVETHNHPTAIAPFPGASTGSGGEIRDEGATGIGGKPKAGLVGFSVSNLQIPGFEQPWENAQDVTAAEKSTAQPYGKPERIASALQIMIDGPIGGAAFNNEFGRPNLLGYFRTYEQNIAGNVRGYHKPIMIAGGLGNIKAEHTHKKSLQAGDLLIQLGGPGMRIGMGGGAASSMATGTNTADLDFDSVQRGNPEIERRAQEVIDRCWALGNDNPILSIHDVGAGGLSNAFPEIVHGAEKGARFDLRKIQLEESGLSPKEIWSNESQERYVLAISPSSLEQFKTICERERCPFAVVGVTTDELQLQVVDPEYGNNPVDMDINVLLGKPPKMHRNVEHVTPKTAPIDLATLDLAEAAQRVLRLPAVASKSFLISIGDRSVGGLCSRDQYVGPWQVPVADCAVTLMDFQGYRGEAMSMGERTPLAVLDAPASGRMAVGEALTNLAAAPVADISQIKLSANWMAACGQPGEDAALFDTVKAVGMEICPALGISIPVGKDSLSMRTTWQDETNGTAKSVTAPVSLIISAFAPVTDVRQVLTPQLRTDVTDTVLVLVDLGQGKNRLGASALAQVTQQLGEAVPDVDDPALLKGFFNAIQQLNQQGLLLAYHDRSDGGLFAAACEMAFAAHCGVSLNVDLLTIDPHAQDWGDFKIRAEQVSVQRNELTLKALFSEELGALLQVRRADQTAIMQVLRQAGLAAHTHVVGMLNQSDAIEIWRDAKAVYSSPRAELQRIWSETSYQIARLRDNPLCAEQEFESLLNAKDAGISPRLTFDPAENIAAPFINGGAKPRMAILREQGVNGQIEMAAAFDRAGFAAVDVHMSDLLAGRVNLANFRGFAACGGFSYGDVLGAGEGWAKTILYNPQLADMFAQFFQRSDTFALGVCNGCQMMSNLSSIIPGAEHWPKFTRNKSEQFEARYVTLEVSQSPSLFFEGMAGSRIPVVVSHGEGFANFSSEDHRVRALVAARFVDNNGEPTEIYPFNPNGSVGGITSVTTPDGRFTVMMPHPERVFRTVQMSYHPAAWGEDSPWMRMFWNARKWVG</sequence>
<evidence type="ECO:0000256" key="4">
    <source>
        <dbReference type="ARBA" id="ARBA00022490"/>
    </source>
</evidence>
<dbReference type="SUPFAM" id="SSF109736">
    <property type="entry name" value="FGAM synthase PurL, linker domain"/>
    <property type="match status" value="1"/>
</dbReference>
<dbReference type="CDD" id="cd02203">
    <property type="entry name" value="PurL_repeat1"/>
    <property type="match status" value="1"/>
</dbReference>
<dbReference type="FunFam" id="3.90.650.10:FF:000024">
    <property type="entry name" value="Phosphoribosylformylglycinamidine synthase"/>
    <property type="match status" value="1"/>
</dbReference>
<dbReference type="CDD" id="cd02204">
    <property type="entry name" value="PurL_repeat2"/>
    <property type="match status" value="1"/>
</dbReference>
<dbReference type="Pfam" id="PF02769">
    <property type="entry name" value="AIRS_C"/>
    <property type="match status" value="2"/>
</dbReference>
<evidence type="ECO:0000313" key="20">
    <source>
        <dbReference type="Proteomes" id="UP000252357"/>
    </source>
</evidence>
<keyword evidence="6 14" id="KW-0479">Metal-binding</keyword>
<dbReference type="CDD" id="cd01740">
    <property type="entry name" value="GATase1_FGAR_AT"/>
    <property type="match status" value="1"/>
</dbReference>
<evidence type="ECO:0000256" key="2">
    <source>
        <dbReference type="ARBA" id="ARBA00004920"/>
    </source>
</evidence>